<keyword evidence="5" id="KW-1185">Reference proteome</keyword>
<accession>A0A7K6AGY5</accession>
<dbReference type="Proteomes" id="UP000544127">
    <property type="component" value="Unassembled WGS sequence"/>
</dbReference>
<dbReference type="OrthoDB" id="1925334at2759"/>
<keyword evidence="1" id="KW-0880">Kelch repeat</keyword>
<dbReference type="PANTHER" id="PTHR45632:SF15">
    <property type="entry name" value="BTB DOMAIN-CONTAINING PROTEIN"/>
    <property type="match status" value="1"/>
</dbReference>
<feature type="domain" description="BTB" evidence="3">
    <location>
        <begin position="22"/>
        <end position="91"/>
    </location>
</feature>
<dbReference type="InterPro" id="IPR000210">
    <property type="entry name" value="BTB/POZ_dom"/>
</dbReference>
<dbReference type="InterPro" id="IPR011705">
    <property type="entry name" value="BACK"/>
</dbReference>
<protein>
    <submittedName>
        <fullName evidence="4">KLHL9 protein</fullName>
    </submittedName>
</protein>
<evidence type="ECO:0000313" key="5">
    <source>
        <dbReference type="Proteomes" id="UP000544127"/>
    </source>
</evidence>
<name>A0A7K6AGY5_UPUEP</name>
<dbReference type="Pfam" id="PF07707">
    <property type="entry name" value="BACK"/>
    <property type="match status" value="1"/>
</dbReference>
<sequence>SDTYLPKLLGELSSLRLQTALCDVTLEAEGVCFPAHRIILASASNYCKVLFVGNVTGVGSPGGNIQLKGISAAGLRNVLNFIYSNRLDLSLQNIEETFKAAEALLVREVIKLCFRFLEGCLDSENCMAVLNIAKKLGPATLRQKAMGYVGQHCKQILADPRCLKDLDRETLCEILDRGIAEGCSELELFKATVAWLQQDGTRLKDAAEILRCIRFPLIPLRDLQRSVRGTPLMRLDSGCHRYLQEALSYHSQLYAQPVLQTQSTSLRSTSTVLLVAGGRTTKNQVCREMWAVEQRCRAWRKVGDLCIPVYNHCVAVINDFLFVMGGQCKFDPMGKQPLNEVFRFDPRSGSWLQVASMLQRRTRFHADVLLDRIFAVGGGTLLGNLTRTVELYRPADNKWELAASFPTAVADHAGTTHRGILYISGGFSGGKTLQETYSYLPHLRRWIGNRAMAFSRCDHGMAAARDKILCIGGRTLKGVDEWVHVTEMECYCPVSNQWTTLTLSSFSCCQFSITAHNTTLFLAGGGSLQHMKKEDGFFLYDTEGQVWTKASPLPKALVDHASCMIKL</sequence>
<dbReference type="SMART" id="SM00875">
    <property type="entry name" value="BACK"/>
    <property type="match status" value="1"/>
</dbReference>
<dbReference type="InterPro" id="IPR011333">
    <property type="entry name" value="SKP1/BTB/POZ_sf"/>
</dbReference>
<dbReference type="InterPro" id="IPR006652">
    <property type="entry name" value="Kelch_1"/>
</dbReference>
<dbReference type="Pfam" id="PF00651">
    <property type="entry name" value="BTB"/>
    <property type="match status" value="1"/>
</dbReference>
<dbReference type="PROSITE" id="PS50097">
    <property type="entry name" value="BTB"/>
    <property type="match status" value="1"/>
</dbReference>
<proteinExistence type="predicted"/>
<feature type="non-terminal residue" evidence="4">
    <location>
        <position position="567"/>
    </location>
</feature>
<dbReference type="InterPro" id="IPR017096">
    <property type="entry name" value="BTB-kelch_protein"/>
</dbReference>
<keyword evidence="2" id="KW-0677">Repeat</keyword>
<dbReference type="Gene3D" id="1.25.40.420">
    <property type="match status" value="1"/>
</dbReference>
<dbReference type="AlphaFoldDB" id="A0A7K6AGY5"/>
<comment type="caution">
    <text evidence="4">The sequence shown here is derived from an EMBL/GenBank/DDBJ whole genome shotgun (WGS) entry which is preliminary data.</text>
</comment>
<dbReference type="Pfam" id="PF24981">
    <property type="entry name" value="Beta-prop_ATRN-LZTR1"/>
    <property type="match status" value="1"/>
</dbReference>
<dbReference type="InterPro" id="IPR056737">
    <property type="entry name" value="Beta-prop_ATRN-MKLN-like"/>
</dbReference>
<dbReference type="PIRSF" id="PIRSF037037">
    <property type="entry name" value="Kelch-like_protein_gigaxonin"/>
    <property type="match status" value="1"/>
</dbReference>
<dbReference type="SMART" id="SM00612">
    <property type="entry name" value="Kelch"/>
    <property type="match status" value="6"/>
</dbReference>
<dbReference type="PANTHER" id="PTHR45632">
    <property type="entry name" value="LD33804P"/>
    <property type="match status" value="1"/>
</dbReference>
<evidence type="ECO:0000313" key="4">
    <source>
        <dbReference type="EMBL" id="NWU89041.1"/>
    </source>
</evidence>
<evidence type="ECO:0000256" key="2">
    <source>
        <dbReference type="ARBA" id="ARBA00022737"/>
    </source>
</evidence>
<dbReference type="Gene3D" id="2.120.10.80">
    <property type="entry name" value="Kelch-type beta propeller"/>
    <property type="match status" value="1"/>
</dbReference>
<dbReference type="Gene3D" id="3.30.710.10">
    <property type="entry name" value="Potassium Channel Kv1.1, Chain A"/>
    <property type="match status" value="1"/>
</dbReference>
<organism evidence="4 5">
    <name type="scientific">Upupa epops</name>
    <name type="common">Eurasian hoopoe</name>
    <dbReference type="NCBI Taxonomy" id="57439"/>
    <lineage>
        <taxon>Eukaryota</taxon>
        <taxon>Metazoa</taxon>
        <taxon>Chordata</taxon>
        <taxon>Craniata</taxon>
        <taxon>Vertebrata</taxon>
        <taxon>Euteleostomi</taxon>
        <taxon>Archelosauria</taxon>
        <taxon>Archosauria</taxon>
        <taxon>Dinosauria</taxon>
        <taxon>Saurischia</taxon>
        <taxon>Theropoda</taxon>
        <taxon>Coelurosauria</taxon>
        <taxon>Aves</taxon>
        <taxon>Neognathae</taxon>
        <taxon>Neoaves</taxon>
        <taxon>Telluraves</taxon>
        <taxon>Coraciimorphae</taxon>
        <taxon>Bucerotiformes</taxon>
        <taxon>Upupidae</taxon>
        <taxon>Upupa</taxon>
    </lineage>
</organism>
<gene>
    <name evidence="4" type="primary">Klhl9</name>
    <name evidence="4" type="ORF">UPUEPO_R02403</name>
</gene>
<evidence type="ECO:0000259" key="3">
    <source>
        <dbReference type="PROSITE" id="PS50097"/>
    </source>
</evidence>
<dbReference type="SUPFAM" id="SSF117281">
    <property type="entry name" value="Kelch motif"/>
    <property type="match status" value="1"/>
</dbReference>
<dbReference type="EMBL" id="VZRI01000783">
    <property type="protein sequence ID" value="NWU89041.1"/>
    <property type="molecule type" value="Genomic_DNA"/>
</dbReference>
<reference evidence="4 5" key="1">
    <citation type="submission" date="2019-09" db="EMBL/GenBank/DDBJ databases">
        <title>Bird 10,000 Genomes (B10K) Project - Family phase.</title>
        <authorList>
            <person name="Zhang G."/>
        </authorList>
    </citation>
    <scope>NUCLEOTIDE SEQUENCE [LARGE SCALE GENOMIC DNA]</scope>
    <source>
        <strain evidence="4">B10K-DU-012-37</strain>
    </source>
</reference>
<feature type="non-terminal residue" evidence="4">
    <location>
        <position position="1"/>
    </location>
</feature>
<dbReference type="SMART" id="SM00225">
    <property type="entry name" value="BTB"/>
    <property type="match status" value="1"/>
</dbReference>
<dbReference type="SUPFAM" id="SSF54695">
    <property type="entry name" value="POZ domain"/>
    <property type="match status" value="1"/>
</dbReference>
<dbReference type="InterPro" id="IPR015915">
    <property type="entry name" value="Kelch-typ_b-propeller"/>
</dbReference>
<evidence type="ECO:0000256" key="1">
    <source>
        <dbReference type="ARBA" id="ARBA00022441"/>
    </source>
</evidence>